<dbReference type="Proteomes" id="UP000214603">
    <property type="component" value="Unassembled WGS sequence"/>
</dbReference>
<sequence>MNNQSSPSAAQTIDRASTVIDPHIKVVDSHHHLWLKAHQRYLIEDFEADLSQNGHVISGTVYVECHSGYRQGGDPAKRSVGEAQFYAWEKARGQILKDRKTDGFVGAVDLTIEERVEEVLDEMNEECGGKLKGIRGAVYWNPDPSLNLGLRPYSPKGLLLDAAFRRGFSYLAKTGLVYDAWQYEPQLPELCDLADHFGEAVIVVNHCGGPLGINAYATSDRFSRWRSAIEQVAARPNTFMKLSGLTAPRIGIDLPSGRPDAETLATRWKPYIDACIEAFSPSRCLFGSNFPVDLAVCSYRDLINVYKLATASYSNEERNAIFSGTANRVYNLGA</sequence>
<proteinExistence type="inferred from homology"/>
<keyword evidence="3" id="KW-0378">Hydrolase</keyword>
<evidence type="ECO:0000259" key="2">
    <source>
        <dbReference type="Pfam" id="PF04909"/>
    </source>
</evidence>
<organism evidence="3 4">
    <name type="scientific">Candidimonas nitroreducens</name>
    <dbReference type="NCBI Taxonomy" id="683354"/>
    <lineage>
        <taxon>Bacteria</taxon>
        <taxon>Pseudomonadati</taxon>
        <taxon>Pseudomonadota</taxon>
        <taxon>Betaproteobacteria</taxon>
        <taxon>Burkholderiales</taxon>
        <taxon>Alcaligenaceae</taxon>
        <taxon>Candidimonas</taxon>
    </lineage>
</organism>
<dbReference type="AlphaFoldDB" id="A0A225M8V9"/>
<comment type="similarity">
    <text evidence="1">Belongs to the metallo-dependent hydrolases superfamily.</text>
</comment>
<dbReference type="EMBL" id="NJIH01000009">
    <property type="protein sequence ID" value="OWT57556.1"/>
    <property type="molecule type" value="Genomic_DNA"/>
</dbReference>
<keyword evidence="4" id="KW-1185">Reference proteome</keyword>
<evidence type="ECO:0000313" key="3">
    <source>
        <dbReference type="EMBL" id="OWT57556.1"/>
    </source>
</evidence>
<reference evidence="4" key="1">
    <citation type="submission" date="2017-06" db="EMBL/GenBank/DDBJ databases">
        <title>Herbaspirillum phytohormonus sp. nov., isolated from the root nodule of Robinia pseudoacacia in lead-zinc mine.</title>
        <authorList>
            <person name="Fan M."/>
            <person name="Lin Y."/>
        </authorList>
    </citation>
    <scope>NUCLEOTIDE SEQUENCE [LARGE SCALE GENOMIC DNA]</scope>
    <source>
        <strain evidence="4">SC-089</strain>
    </source>
</reference>
<dbReference type="SUPFAM" id="SSF51556">
    <property type="entry name" value="Metallo-dependent hydrolases"/>
    <property type="match status" value="1"/>
</dbReference>
<dbReference type="PANTHER" id="PTHR43569:SF1">
    <property type="entry name" value="BLL3371 PROTEIN"/>
    <property type="match status" value="1"/>
</dbReference>
<name>A0A225M8V9_9BURK</name>
<feature type="domain" description="Amidohydrolase-related" evidence="2">
    <location>
        <begin position="27"/>
        <end position="332"/>
    </location>
</feature>
<dbReference type="InterPro" id="IPR006680">
    <property type="entry name" value="Amidohydro-rel"/>
</dbReference>
<comment type="caution">
    <text evidence="3">The sequence shown here is derived from an EMBL/GenBank/DDBJ whole genome shotgun (WGS) entry which is preliminary data.</text>
</comment>
<gene>
    <name evidence="3" type="ORF">CEY11_16800</name>
</gene>
<accession>A0A225M8V9</accession>
<dbReference type="GO" id="GO:0016787">
    <property type="term" value="F:hydrolase activity"/>
    <property type="evidence" value="ECO:0007669"/>
    <property type="project" value="UniProtKB-KW"/>
</dbReference>
<dbReference type="InterPro" id="IPR052350">
    <property type="entry name" value="Metallo-dep_Lactonases"/>
</dbReference>
<dbReference type="InterPro" id="IPR032466">
    <property type="entry name" value="Metal_Hydrolase"/>
</dbReference>
<evidence type="ECO:0000313" key="4">
    <source>
        <dbReference type="Proteomes" id="UP000214603"/>
    </source>
</evidence>
<protein>
    <submittedName>
        <fullName evidence="3">Amidohydrolase</fullName>
    </submittedName>
</protein>
<dbReference type="Pfam" id="PF04909">
    <property type="entry name" value="Amidohydro_2"/>
    <property type="match status" value="1"/>
</dbReference>
<dbReference type="Gene3D" id="3.20.20.140">
    <property type="entry name" value="Metal-dependent hydrolases"/>
    <property type="match status" value="1"/>
</dbReference>
<dbReference type="OrthoDB" id="9787654at2"/>
<dbReference type="RefSeq" id="WP_088604561.1">
    <property type="nucleotide sequence ID" value="NZ_NJIH01000009.1"/>
</dbReference>
<evidence type="ECO:0000256" key="1">
    <source>
        <dbReference type="ARBA" id="ARBA00038310"/>
    </source>
</evidence>
<dbReference type="PANTHER" id="PTHR43569">
    <property type="entry name" value="AMIDOHYDROLASE"/>
    <property type="match status" value="1"/>
</dbReference>